<protein>
    <recommendedName>
        <fullName evidence="3">Serine aminopeptidase S33 domain-containing protein</fullName>
    </recommendedName>
</protein>
<evidence type="ECO:0000313" key="2">
    <source>
        <dbReference type="Proteomes" id="UP000034539"/>
    </source>
</evidence>
<name>A0A0G0SH31_9BACT</name>
<dbReference type="EMBL" id="LBXN01000008">
    <property type="protein sequence ID" value="KKR34020.1"/>
    <property type="molecule type" value="Genomic_DNA"/>
</dbReference>
<dbReference type="AlphaFoldDB" id="A0A0G0SH31"/>
<comment type="caution">
    <text evidence="1">The sequence shown here is derived from an EMBL/GenBank/DDBJ whole genome shotgun (WGS) entry which is preliminary data.</text>
</comment>
<proteinExistence type="predicted"/>
<reference evidence="1 2" key="1">
    <citation type="journal article" date="2015" name="Nature">
        <title>rRNA introns, odd ribosomes, and small enigmatic genomes across a large radiation of phyla.</title>
        <authorList>
            <person name="Brown C.T."/>
            <person name="Hug L.A."/>
            <person name="Thomas B.C."/>
            <person name="Sharon I."/>
            <person name="Castelle C.J."/>
            <person name="Singh A."/>
            <person name="Wilkins M.J."/>
            <person name="Williams K.H."/>
            <person name="Banfield J.F."/>
        </authorList>
    </citation>
    <scope>NUCLEOTIDE SEQUENCE [LARGE SCALE GENOMIC DNA]</scope>
</reference>
<dbReference type="InterPro" id="IPR013744">
    <property type="entry name" value="SidJ"/>
</dbReference>
<accession>A0A0G0SH31</accession>
<dbReference type="Pfam" id="PF08538">
    <property type="entry name" value="DUF1749"/>
    <property type="match status" value="1"/>
</dbReference>
<evidence type="ECO:0008006" key="3">
    <source>
        <dbReference type="Google" id="ProtNLM"/>
    </source>
</evidence>
<dbReference type="InterPro" id="IPR029058">
    <property type="entry name" value="AB_hydrolase_fold"/>
</dbReference>
<organism evidence="1 2">
    <name type="scientific">Candidatus Gottesmanbacteria bacterium GW2011_GWC2_39_8</name>
    <dbReference type="NCBI Taxonomy" id="1618450"/>
    <lineage>
        <taxon>Bacteria</taxon>
        <taxon>Candidatus Gottesmaniibacteriota</taxon>
    </lineage>
</organism>
<dbReference type="PANTHER" id="PTHR31591">
    <property type="entry name" value="UPF0613 PROTEIN PB24D3.06C"/>
    <property type="match status" value="1"/>
</dbReference>
<dbReference type="Gene3D" id="3.40.50.1820">
    <property type="entry name" value="alpha/beta hydrolase"/>
    <property type="match status" value="1"/>
</dbReference>
<dbReference type="Proteomes" id="UP000034539">
    <property type="component" value="Unassembled WGS sequence"/>
</dbReference>
<dbReference type="SUPFAM" id="SSF53474">
    <property type="entry name" value="alpha/beta-Hydrolases"/>
    <property type="match status" value="1"/>
</dbReference>
<evidence type="ECO:0000313" key="1">
    <source>
        <dbReference type="EMBL" id="KKR34020.1"/>
    </source>
</evidence>
<gene>
    <name evidence="1" type="ORF">UT63_C0008G0019</name>
</gene>
<sequence length="297" mass="33958">MKDRNINITTHKIYSTDNIELDSFLFEPKNGTDKIVIHIHGKEGHFVQNKFVLEMGYSYPKTGYSFLTFNNRGHDYIADLIKKTATGFTSVLGGSAYDIIEDCVHDINGVLNYVKDLGYKEIILQGHSLGPHKISYYLDTKPNPDISKVILISTSDILFHLNSEVPHWEEVSGLAKKMIYEGRGKEIMAIRLWSNCPVSAETFWNYTRPDSNTYCFNYTQPHIPFRHFENISLPIFTVVAETDFAMGIPQEKAMKMLKERSSSEDIETYIVKGTSHNFAGKIDELTGTITDWLKKHE</sequence>
<dbReference type="PANTHER" id="PTHR31591:SF1">
    <property type="entry name" value="UPF0613 PROTEIN PB24D3.06C"/>
    <property type="match status" value="1"/>
</dbReference>